<proteinExistence type="predicted"/>
<sequence>MNMQVGQQVKFITSGGRGAARSGQGVLQEIKSSTKGKFYGVKEEGKEKLTFVRESQLQRAA</sequence>
<name>A0A2S5DBB1_9NEIS</name>
<accession>A0A2S5DBB1</accession>
<reference evidence="2" key="1">
    <citation type="submission" date="2018-02" db="EMBL/GenBank/DDBJ databases">
        <authorList>
            <person name="O'Hara-Hanley K."/>
            <person name="Soby S."/>
        </authorList>
    </citation>
    <scope>NUCLEOTIDE SEQUENCE [LARGE SCALE GENOMIC DNA]</scope>
    <source>
        <strain evidence="2">MWU14-2602</strain>
    </source>
</reference>
<protein>
    <recommendedName>
        <fullName evidence="3">Hypervirulence associated protein TUDOR domain-containing protein</fullName>
    </recommendedName>
</protein>
<organism evidence="1 2">
    <name type="scientific">Chromobacterium alticapitis</name>
    <dbReference type="NCBI Taxonomy" id="2073169"/>
    <lineage>
        <taxon>Bacteria</taxon>
        <taxon>Pseudomonadati</taxon>
        <taxon>Pseudomonadota</taxon>
        <taxon>Betaproteobacteria</taxon>
        <taxon>Neisseriales</taxon>
        <taxon>Chromobacteriaceae</taxon>
        <taxon>Chromobacterium</taxon>
    </lineage>
</organism>
<comment type="caution">
    <text evidence="1">The sequence shown here is derived from an EMBL/GenBank/DDBJ whole genome shotgun (WGS) entry which is preliminary data.</text>
</comment>
<evidence type="ECO:0000313" key="2">
    <source>
        <dbReference type="Proteomes" id="UP000237082"/>
    </source>
</evidence>
<dbReference type="Proteomes" id="UP000237082">
    <property type="component" value="Unassembled WGS sequence"/>
</dbReference>
<keyword evidence="2" id="KW-1185">Reference proteome</keyword>
<gene>
    <name evidence="1" type="ORF">C2I19_19710</name>
</gene>
<evidence type="ECO:0000313" key="1">
    <source>
        <dbReference type="EMBL" id="POZ60282.1"/>
    </source>
</evidence>
<dbReference type="AlphaFoldDB" id="A0A2S5DBB1"/>
<dbReference type="EMBL" id="PQWB01000147">
    <property type="protein sequence ID" value="POZ60282.1"/>
    <property type="molecule type" value="Genomic_DNA"/>
</dbReference>
<evidence type="ECO:0008006" key="3">
    <source>
        <dbReference type="Google" id="ProtNLM"/>
    </source>
</evidence>